<accession>A0A090ZEM2</accession>
<reference evidence="8 9" key="1">
    <citation type="submission" date="2014-04" db="EMBL/GenBank/DDBJ databases">
        <authorList>
            <person name="Bishop-Lilly K.A."/>
            <person name="Broomall S.M."/>
            <person name="Chain P.S."/>
            <person name="Chertkov O."/>
            <person name="Coyne S.R."/>
            <person name="Daligault H.E."/>
            <person name="Davenport K.W."/>
            <person name="Erkkila T."/>
            <person name="Frey K.G."/>
            <person name="Gibbons H.S."/>
            <person name="Gu W."/>
            <person name="Jaissle J."/>
            <person name="Johnson S.L."/>
            <person name="Koroleva G.I."/>
            <person name="Ladner J.T."/>
            <person name="Lo C.-C."/>
            <person name="Minogue T.D."/>
            <person name="Munk C."/>
            <person name="Palacios G.F."/>
            <person name="Redden C.L."/>
            <person name="Rosenzweig C.N."/>
            <person name="Scholz M.B."/>
            <person name="Teshima H."/>
            <person name="Xu Y."/>
        </authorList>
    </citation>
    <scope>NUCLEOTIDE SEQUENCE [LARGE SCALE GENOMIC DNA]</scope>
    <source>
        <strain evidence="8 9">8244</strain>
    </source>
</reference>
<evidence type="ECO:0000256" key="6">
    <source>
        <dbReference type="SAM" id="MobiDB-lite"/>
    </source>
</evidence>
<keyword evidence="2 7" id="KW-0732">Signal</keyword>
<dbReference type="PANTHER" id="PTHR43649:SF33">
    <property type="entry name" value="POLYGALACTURONAN_RHAMNOGALACTURONAN-BINDING PROTEIN YTCQ"/>
    <property type="match status" value="1"/>
</dbReference>
<comment type="caution">
    <text evidence="8">The sequence shown here is derived from an EMBL/GenBank/DDBJ whole genome shotgun (WGS) entry which is preliminary data.</text>
</comment>
<evidence type="ECO:0000256" key="7">
    <source>
        <dbReference type="SAM" id="SignalP"/>
    </source>
</evidence>
<proteinExistence type="predicted"/>
<keyword evidence="9" id="KW-1185">Reference proteome</keyword>
<dbReference type="SUPFAM" id="SSF53850">
    <property type="entry name" value="Periplasmic binding protein-like II"/>
    <property type="match status" value="1"/>
</dbReference>
<gene>
    <name evidence="8" type="ORF">DJ90_3498</name>
</gene>
<name>A0A090ZEM2_PAEMA</name>
<feature type="region of interest" description="Disordered" evidence="6">
    <location>
        <begin position="480"/>
        <end position="504"/>
    </location>
</feature>
<dbReference type="STRING" id="44252.DJ90_3498"/>
<sequence length="504" mass="56645">MSMRRGSFRKITTALLTATLALGLLAGCSGGKAADKEQEKVLRIGVLYGGYDDSYFRQQYTDVYEFTHQKVRIEIVPAVDQSQYRYSDGTEENQPPDYLDSIKKIMTGGNPVDIVVTDTSVLNQLIQENMVKQLDPMIQEDKFDTADYVPAVIEGIKDLGDGKLYALTPSFTSSALFYNKKIFADAGVEPPTDKMTWDDVFNLARRVAKGEGKDRVYGFAFSRYQGSDPFYDMQSNYLNALQLKTYDDKAEMMTVNSPQWIKVWETMSKLVKDKIIPDSSAGMSDGAMDQWTPISGDLFLSGKVAMTIGDNYYISEIADANNNAGKIKNFKAVDWDIVTVPVHSEKPDVGGNIWLGSTFAINSAAPNPETAWDFIKFINGPDWAKLKSRSNSYEMVARKSFIEPKQGLDYNIQAFYLLKPTPPTDPKDDKMFAEKPGLYSVTNIGRNYYQEVLENKKTPEEALKEWEEKGNKMLLEIKNNPKTQFQEDGTPYIPNESGTSGVKY</sequence>
<protein>
    <submittedName>
        <fullName evidence="8">Bacterial extracellular solute-binding family protein</fullName>
    </submittedName>
</protein>
<evidence type="ECO:0000313" key="9">
    <source>
        <dbReference type="Proteomes" id="UP000029278"/>
    </source>
</evidence>
<feature type="chain" id="PRO_5001870088" evidence="7">
    <location>
        <begin position="34"/>
        <end position="504"/>
    </location>
</feature>
<feature type="signal peptide" evidence="7">
    <location>
        <begin position="1"/>
        <end position="33"/>
    </location>
</feature>
<evidence type="ECO:0000256" key="3">
    <source>
        <dbReference type="ARBA" id="ARBA00023136"/>
    </source>
</evidence>
<dbReference type="EMBL" id="JMQA01000021">
    <property type="protein sequence ID" value="KFN09774.1"/>
    <property type="molecule type" value="Genomic_DNA"/>
</dbReference>
<dbReference type="PATRIC" id="fig|44252.3.peg.1996"/>
<dbReference type="Pfam" id="PF01547">
    <property type="entry name" value="SBP_bac_1"/>
    <property type="match status" value="1"/>
</dbReference>
<evidence type="ECO:0000256" key="4">
    <source>
        <dbReference type="ARBA" id="ARBA00023139"/>
    </source>
</evidence>
<dbReference type="AlphaFoldDB" id="A0A090ZEM2"/>
<keyword evidence="3" id="KW-0472">Membrane</keyword>
<keyword evidence="1" id="KW-1003">Cell membrane</keyword>
<evidence type="ECO:0000256" key="2">
    <source>
        <dbReference type="ARBA" id="ARBA00022729"/>
    </source>
</evidence>
<dbReference type="PROSITE" id="PS51257">
    <property type="entry name" value="PROKAR_LIPOPROTEIN"/>
    <property type="match status" value="1"/>
</dbReference>
<evidence type="ECO:0000313" key="8">
    <source>
        <dbReference type="EMBL" id="KFN09774.1"/>
    </source>
</evidence>
<organism evidence="8 9">
    <name type="scientific">Paenibacillus macerans</name>
    <name type="common">Bacillus macerans</name>
    <dbReference type="NCBI Taxonomy" id="44252"/>
    <lineage>
        <taxon>Bacteria</taxon>
        <taxon>Bacillati</taxon>
        <taxon>Bacillota</taxon>
        <taxon>Bacilli</taxon>
        <taxon>Bacillales</taxon>
        <taxon>Paenibacillaceae</taxon>
        <taxon>Paenibacillus</taxon>
    </lineage>
</organism>
<keyword evidence="5" id="KW-0449">Lipoprotein</keyword>
<dbReference type="GeneID" id="77006220"/>
<dbReference type="InterPro" id="IPR050490">
    <property type="entry name" value="Bact_solute-bd_prot1"/>
</dbReference>
<dbReference type="PANTHER" id="PTHR43649">
    <property type="entry name" value="ARABINOSE-BINDING PROTEIN-RELATED"/>
    <property type="match status" value="1"/>
</dbReference>
<dbReference type="InterPro" id="IPR006059">
    <property type="entry name" value="SBP"/>
</dbReference>
<dbReference type="Gene3D" id="3.40.190.10">
    <property type="entry name" value="Periplasmic binding protein-like II"/>
    <property type="match status" value="1"/>
</dbReference>
<dbReference type="RefSeq" id="WP_051985369.1">
    <property type="nucleotide sequence ID" value="NZ_JAKOBR010000068.1"/>
</dbReference>
<evidence type="ECO:0000256" key="1">
    <source>
        <dbReference type="ARBA" id="ARBA00022475"/>
    </source>
</evidence>
<dbReference type="HOGENOM" id="CLU_043267_0_0_9"/>
<dbReference type="Proteomes" id="UP000029278">
    <property type="component" value="Unassembled WGS sequence"/>
</dbReference>
<evidence type="ECO:0000256" key="5">
    <source>
        <dbReference type="ARBA" id="ARBA00023288"/>
    </source>
</evidence>
<keyword evidence="4" id="KW-0564">Palmitate</keyword>